<keyword evidence="2" id="KW-1185">Reference proteome</keyword>
<feature type="non-terminal residue" evidence="1">
    <location>
        <position position="1"/>
    </location>
</feature>
<reference evidence="1" key="1">
    <citation type="submission" date="2023-10" db="EMBL/GenBank/DDBJ databases">
        <title>Genome assembly of Pristionchus species.</title>
        <authorList>
            <person name="Yoshida K."/>
            <person name="Sommer R.J."/>
        </authorList>
    </citation>
    <scope>NUCLEOTIDE SEQUENCE</scope>
    <source>
        <strain evidence="1">RS0144</strain>
    </source>
</reference>
<protein>
    <recommendedName>
        <fullName evidence="3">Ribosomal protein</fullName>
    </recommendedName>
</protein>
<evidence type="ECO:0000313" key="2">
    <source>
        <dbReference type="Proteomes" id="UP001432027"/>
    </source>
</evidence>
<evidence type="ECO:0008006" key="3">
    <source>
        <dbReference type="Google" id="ProtNLM"/>
    </source>
</evidence>
<organism evidence="1 2">
    <name type="scientific">Pristionchus entomophagus</name>
    <dbReference type="NCBI Taxonomy" id="358040"/>
    <lineage>
        <taxon>Eukaryota</taxon>
        <taxon>Metazoa</taxon>
        <taxon>Ecdysozoa</taxon>
        <taxon>Nematoda</taxon>
        <taxon>Chromadorea</taxon>
        <taxon>Rhabditida</taxon>
        <taxon>Rhabditina</taxon>
        <taxon>Diplogasteromorpha</taxon>
        <taxon>Diplogasteroidea</taxon>
        <taxon>Neodiplogasteridae</taxon>
        <taxon>Pristionchus</taxon>
    </lineage>
</organism>
<dbReference type="AlphaFoldDB" id="A0AAV5TTC1"/>
<gene>
    <name evidence="1" type="ORF">PENTCL1PPCAC_19884</name>
</gene>
<dbReference type="EMBL" id="BTSX01000004">
    <property type="protein sequence ID" value="GMS97709.1"/>
    <property type="molecule type" value="Genomic_DNA"/>
</dbReference>
<dbReference type="Proteomes" id="UP001432027">
    <property type="component" value="Unassembled WGS sequence"/>
</dbReference>
<proteinExistence type="predicted"/>
<feature type="non-terminal residue" evidence="1">
    <location>
        <position position="101"/>
    </location>
</feature>
<comment type="caution">
    <text evidence="1">The sequence shown here is derived from an EMBL/GenBank/DDBJ whole genome shotgun (WGS) entry which is preliminary data.</text>
</comment>
<name>A0AAV5TTC1_9BILA</name>
<evidence type="ECO:0000313" key="1">
    <source>
        <dbReference type="EMBL" id="GMS97709.1"/>
    </source>
</evidence>
<sequence>LLAYHGIRSRGFFPRSGRERGIGRDCILSALRCGDESDENGEPRTTWQARHIDSFSSILLNHPCSFLLSPSGSSFHQSKLFIVRFRFTARFLLFYRSSFFL</sequence>
<accession>A0AAV5TTC1</accession>